<reference evidence="22 24" key="6">
    <citation type="journal article" date="2005" name="PLoS Comput. Biol.">
        <title>Combined evidence annotation of transposable elements in genome sequences.</title>
        <authorList>
            <person name="Quesneville H."/>
            <person name="Bergman C.M."/>
            <person name="Andrieu O."/>
            <person name="Autard D."/>
            <person name="Nouaud D."/>
            <person name="Ashburner M."/>
            <person name="Anxolabehere D."/>
        </authorList>
    </citation>
    <scope>NUCLEOTIDE SEQUENCE [LARGE SCALE GENOMIC DNA]</scope>
    <source>
        <strain evidence="24">Berkeley</strain>
    </source>
</reference>
<feature type="compositionally biased region" description="Acidic residues" evidence="17">
    <location>
        <begin position="365"/>
        <end position="375"/>
    </location>
</feature>
<dbReference type="Proteomes" id="UP000000803">
    <property type="component" value="Chromosome X"/>
</dbReference>
<evidence type="ECO:0000259" key="20">
    <source>
        <dbReference type="PROSITE" id="PS50868"/>
    </source>
</evidence>
<feature type="compositionally biased region" description="Basic residues" evidence="17">
    <location>
        <begin position="252"/>
        <end position="265"/>
    </location>
</feature>
<keyword evidence="9" id="KW-0949">S-adenosyl-L-methionine</keyword>
<dbReference type="GO" id="GO:0032259">
    <property type="term" value="P:methylation"/>
    <property type="evidence" value="ECO:0007669"/>
    <property type="project" value="UniProtKB-KW"/>
</dbReference>
<dbReference type="GO" id="GO:0006325">
    <property type="term" value="P:chromatin organization"/>
    <property type="evidence" value="ECO:0000314"/>
    <property type="project" value="UniProt"/>
</dbReference>
<feature type="domain" description="SET" evidence="19">
    <location>
        <begin position="1362"/>
        <end position="1479"/>
    </location>
</feature>
<name>E1JJN9_DROME</name>
<proteinExistence type="predicted"/>
<feature type="compositionally biased region" description="Low complexity" evidence="17">
    <location>
        <begin position="101"/>
        <end position="115"/>
    </location>
</feature>
<dbReference type="GO" id="GO:0005694">
    <property type="term" value="C:chromosome"/>
    <property type="evidence" value="ECO:0007669"/>
    <property type="project" value="UniProtKB-SubCell"/>
</dbReference>
<dbReference type="InterPro" id="IPR036020">
    <property type="entry name" value="WW_dom_sf"/>
</dbReference>
<feature type="compositionally biased region" description="Basic residues" evidence="17">
    <location>
        <begin position="2193"/>
        <end position="2206"/>
    </location>
</feature>
<feature type="compositionally biased region" description="Acidic residues" evidence="17">
    <location>
        <begin position="388"/>
        <end position="398"/>
    </location>
</feature>
<dbReference type="SMART" id="SM00456">
    <property type="entry name" value="WW"/>
    <property type="match status" value="1"/>
</dbReference>
<dbReference type="Gene3D" id="1.10.1740.100">
    <property type="entry name" value="Set2, Rpb1 interacting domain"/>
    <property type="match status" value="1"/>
</dbReference>
<dbReference type="InterPro" id="IPR017956">
    <property type="entry name" value="AT_hook_DNA-bd_motif"/>
</dbReference>
<feature type="compositionally biased region" description="Low complexity" evidence="17">
    <location>
        <begin position="1118"/>
        <end position="1127"/>
    </location>
</feature>
<dbReference type="PROSITE" id="PS50868">
    <property type="entry name" value="POST_SET"/>
    <property type="match status" value="1"/>
</dbReference>
<dbReference type="BioGRID-ORCS" id="32301">
    <property type="hits" value="0 hits in 1 CRISPR screen"/>
</dbReference>
<evidence type="ECO:0000259" key="19">
    <source>
        <dbReference type="PROSITE" id="PS50280"/>
    </source>
</evidence>
<dbReference type="Pfam" id="PF08236">
    <property type="entry name" value="SRI"/>
    <property type="match status" value="1"/>
</dbReference>
<feature type="compositionally biased region" description="Acidic residues" evidence="17">
    <location>
        <begin position="1505"/>
        <end position="1534"/>
    </location>
</feature>
<feature type="compositionally biased region" description="Low complexity" evidence="17">
    <location>
        <begin position="221"/>
        <end position="241"/>
    </location>
</feature>
<dbReference type="InterPro" id="IPR042294">
    <property type="entry name" value="SETD2_animal"/>
</dbReference>
<dbReference type="GO" id="GO:0140955">
    <property type="term" value="F:histone H3K36 trimethyltransferase activity"/>
    <property type="evidence" value="ECO:0000314"/>
    <property type="project" value="UniProt"/>
</dbReference>
<dbReference type="RefSeq" id="NP_001162740.1">
    <property type="nucleotide sequence ID" value="NM_001169269.2"/>
</dbReference>
<dbReference type="FlyBase" id="FBgn0030486">
    <property type="gene designation" value="Set2"/>
</dbReference>
<feature type="compositionally biased region" description="Basic and acidic residues" evidence="17">
    <location>
        <begin position="1016"/>
        <end position="1039"/>
    </location>
</feature>
<evidence type="ECO:0000256" key="17">
    <source>
        <dbReference type="SAM" id="MobiDB-lite"/>
    </source>
</evidence>
<feature type="region of interest" description="Disordered" evidence="17">
    <location>
        <begin position="1763"/>
        <end position="1860"/>
    </location>
</feature>
<evidence type="ECO:0000256" key="12">
    <source>
        <dbReference type="ARBA" id="ARBA00022833"/>
    </source>
</evidence>
<feature type="compositionally biased region" description="Basic and acidic residues" evidence="17">
    <location>
        <begin position="719"/>
        <end position="732"/>
    </location>
</feature>
<dbReference type="Gene3D" id="2.170.270.10">
    <property type="entry name" value="SET domain"/>
    <property type="match status" value="1"/>
</dbReference>
<dbReference type="Gene3D" id="2.20.70.10">
    <property type="match status" value="1"/>
</dbReference>
<feature type="compositionally biased region" description="Polar residues" evidence="17">
    <location>
        <begin position="800"/>
        <end position="833"/>
    </location>
</feature>
<reference evidence="22 24" key="5">
    <citation type="journal article" date="2002" name="Genome Biol.">
        <title>Heterochromatic sequences in a Drosophila whole-genome shotgun assembly.</title>
        <authorList>
            <person name="Hoskins R.A."/>
            <person name="Smith C.D."/>
            <person name="Carlson J.W."/>
            <person name="Carvalho A.B."/>
            <person name="Halpern A."/>
            <person name="Kaminker J.S."/>
            <person name="Kennedy C."/>
            <person name="Mungall C.J."/>
            <person name="Sullivan B.A."/>
            <person name="Sutton G.G."/>
            <person name="Yasuhara J.C."/>
            <person name="Wakimoto B.T."/>
            <person name="Myers E.W."/>
            <person name="Celniker S.E."/>
            <person name="Rubin G.M."/>
            <person name="Karpen G.H."/>
        </authorList>
    </citation>
    <scope>NUCLEOTIDE SEQUENCE [LARGE SCALE GENOMIC DNA]</scope>
    <source>
        <strain evidence="24">Berkeley</strain>
    </source>
</reference>
<feature type="domain" description="AWS" evidence="21">
    <location>
        <begin position="1307"/>
        <end position="1360"/>
    </location>
</feature>
<dbReference type="VEuPathDB" id="VectorBase:FBgn0030486"/>
<feature type="compositionally biased region" description="Basic residues" evidence="17">
    <location>
        <begin position="1539"/>
        <end position="1551"/>
    </location>
</feature>
<dbReference type="InterPro" id="IPR001214">
    <property type="entry name" value="SET_dom"/>
</dbReference>
<keyword evidence="16" id="KW-0539">Nucleus</keyword>
<evidence type="ECO:0000256" key="2">
    <source>
        <dbReference type="ARBA" id="ARBA00004286"/>
    </source>
</evidence>
<dbReference type="EMBL" id="AE014298">
    <property type="protein sequence ID" value="ACZ95275.1"/>
    <property type="molecule type" value="Genomic_DNA"/>
</dbReference>
<dbReference type="Pfam" id="PF00856">
    <property type="entry name" value="SET"/>
    <property type="match status" value="1"/>
</dbReference>
<feature type="compositionally biased region" description="Basic and acidic residues" evidence="17">
    <location>
        <begin position="689"/>
        <end position="708"/>
    </location>
</feature>
<keyword evidence="7 22" id="KW-0489">Methyltransferase</keyword>
<reference evidence="22 24" key="9">
    <citation type="journal article" date="2015" name="G3 (Bethesda)">
        <title>Gene Model Annotations for Drosophila melanogaster: Impact of High-Throughput Data.</title>
        <authorList>
            <consortium name="FlyBase Consortium"/>
            <person name="Matthews B.B."/>
            <person name="Dos Santos G."/>
            <person name="Crosby M.A."/>
            <person name="Emmert D.B."/>
            <person name="St Pierre S.E."/>
            <person name="Gramates L.S."/>
            <person name="Zhou P."/>
            <person name="Schroeder A.J."/>
            <person name="Falls K."/>
            <person name="Strelets V."/>
            <person name="Russo S.M."/>
            <person name="Gelbart W.M."/>
            <person name="null"/>
        </authorList>
    </citation>
    <scope>NUCLEOTIDE SEQUENCE [LARGE SCALE GENOMIC DNA]</scope>
    <source>
        <strain evidence="24">Berkeley</strain>
    </source>
</reference>
<dbReference type="PANTHER" id="PTHR46711">
    <property type="entry name" value="HISTONE-LYSINE N-METHYLTRANSFERASE SETD2"/>
    <property type="match status" value="1"/>
</dbReference>
<keyword evidence="5" id="KW-0217">Developmental protein</keyword>
<dbReference type="InterPro" id="IPR038190">
    <property type="entry name" value="SRI_sf"/>
</dbReference>
<gene>
    <name evidence="22 23" type="primary">Set2</name>
    <name evidence="22" type="synonym">dHypb</name>
    <name evidence="22" type="synonym">Dmel\CG1716</name>
    <name evidence="22" type="synonym">dSet2</name>
    <name evidence="22" type="synonym">Hypb</name>
    <name evidence="22" type="synonym">SET-2</name>
    <name evidence="22" type="synonym">SET2</name>
    <name evidence="22" type="synonym">set2</name>
    <name evidence="22 23" type="ORF">CG1716</name>
    <name evidence="22" type="ORF">Dmel_CG1716</name>
</gene>
<dbReference type="InterPro" id="IPR046341">
    <property type="entry name" value="SET_dom_sf"/>
</dbReference>
<feature type="region of interest" description="Disordered" evidence="17">
    <location>
        <begin position="1163"/>
        <end position="1251"/>
    </location>
</feature>
<keyword evidence="4" id="KW-0158">Chromosome</keyword>
<feature type="compositionally biased region" description="Acidic residues" evidence="17">
    <location>
        <begin position="659"/>
        <end position="671"/>
    </location>
</feature>
<dbReference type="CDD" id="cd00201">
    <property type="entry name" value="WW"/>
    <property type="match status" value="1"/>
</dbReference>
<dbReference type="KEGG" id="dme:Dmel_CG1716"/>
<feature type="compositionally biased region" description="Low complexity" evidence="17">
    <location>
        <begin position="997"/>
        <end position="1010"/>
    </location>
</feature>
<evidence type="ECO:0000256" key="14">
    <source>
        <dbReference type="ARBA" id="ARBA00023015"/>
    </source>
</evidence>
<feature type="compositionally biased region" description="Basic and acidic residues" evidence="17">
    <location>
        <begin position="758"/>
        <end position="782"/>
    </location>
</feature>
<dbReference type="Bgee" id="FBgn0030486">
    <property type="expression patterns" value="Expressed in egg cell and 137 other cell types or tissues"/>
</dbReference>
<keyword evidence="24" id="KW-1185">Reference proteome</keyword>
<keyword evidence="13" id="KW-0156">Chromatin regulator</keyword>
<dbReference type="PhylomeDB" id="E1JJN9"/>
<feature type="region of interest" description="Disordered" evidence="17">
    <location>
        <begin position="1501"/>
        <end position="1598"/>
    </location>
</feature>
<dbReference type="OrthoDB" id="308383at2759"/>
<dbReference type="SMART" id="SM00384">
    <property type="entry name" value="AT_hook"/>
    <property type="match status" value="2"/>
</dbReference>
<reference evidence="22 24" key="11">
    <citation type="journal article" date="2015" name="Genome Res.">
        <title>The Release 6 reference sequence of the Drosophila melanogaster genome.</title>
        <authorList>
            <person name="Hoskins R.A."/>
            <person name="Carlson J.W."/>
            <person name="Wan K.H."/>
            <person name="Park S."/>
            <person name="Mendez I."/>
            <person name="Galle S.E."/>
            <person name="Booth B.W."/>
            <person name="Pfeiffer B.D."/>
            <person name="George R.A."/>
            <person name="Svirskas R."/>
            <person name="Krzywinski M."/>
            <person name="Schein J."/>
            <person name="Accardo M.C."/>
            <person name="Damia E."/>
            <person name="Messina G."/>
            <person name="Mendez-Lago M."/>
            <person name="de Pablos B."/>
            <person name="Demakova O.V."/>
            <person name="Andreyeva E.N."/>
            <person name="Boldyreva L.V."/>
            <person name="Marra M."/>
            <person name="Carvalho A.B."/>
            <person name="Dimitri P."/>
            <person name="Villasante A."/>
            <person name="Zhimulev I.F."/>
            <person name="Rubin G.M."/>
            <person name="Karpen G.H."/>
            <person name="Celniker S.E."/>
        </authorList>
    </citation>
    <scope>NUCLEOTIDE SEQUENCE [LARGE SCALE GENOMIC DNA]</scope>
    <source>
        <strain evidence="24">Berkeley</strain>
    </source>
</reference>
<dbReference type="InterPro" id="IPR044437">
    <property type="entry name" value="SETD2/Set2_SET"/>
</dbReference>
<dbReference type="GO" id="GO:0005634">
    <property type="term" value="C:nucleus"/>
    <property type="evidence" value="ECO:0007669"/>
    <property type="project" value="UniProtKB-SubCell"/>
</dbReference>
<evidence type="ECO:0000256" key="7">
    <source>
        <dbReference type="ARBA" id="ARBA00022603"/>
    </source>
</evidence>
<evidence type="ECO:0000256" key="9">
    <source>
        <dbReference type="ARBA" id="ARBA00022691"/>
    </source>
</evidence>
<feature type="region of interest" description="Disordered" evidence="17">
    <location>
        <begin position="550"/>
        <end position="858"/>
    </location>
</feature>
<keyword evidence="12" id="KW-0862">Zinc</keyword>
<dbReference type="AGR" id="FB:FBgn0030486"/>
<dbReference type="PROSITE" id="PS50280">
    <property type="entry name" value="SET"/>
    <property type="match status" value="1"/>
</dbReference>
<evidence type="ECO:0000313" key="22">
    <source>
        <dbReference type="EMBL" id="ACZ95275.1"/>
    </source>
</evidence>
<feature type="region of interest" description="Disordered" evidence="17">
    <location>
        <begin position="1"/>
        <end position="115"/>
    </location>
</feature>
<feature type="compositionally biased region" description="Polar residues" evidence="17">
    <location>
        <begin position="2207"/>
        <end position="2216"/>
    </location>
</feature>
<feature type="compositionally biased region" description="Basic and acidic residues" evidence="17">
    <location>
        <begin position="73"/>
        <end position="82"/>
    </location>
</feature>
<dbReference type="SUPFAM" id="SSF51045">
    <property type="entry name" value="WW domain"/>
    <property type="match status" value="1"/>
</dbReference>
<feature type="region of interest" description="Disordered" evidence="17">
    <location>
        <begin position="883"/>
        <end position="1106"/>
    </location>
</feature>
<dbReference type="CTD" id="32301"/>
<dbReference type="PROSITE" id="PS01159">
    <property type="entry name" value="WW_DOMAIN_1"/>
    <property type="match status" value="1"/>
</dbReference>
<keyword evidence="15" id="KW-0804">Transcription</keyword>
<evidence type="ECO:0000256" key="13">
    <source>
        <dbReference type="ARBA" id="ARBA00022853"/>
    </source>
</evidence>
<evidence type="ECO:0000256" key="4">
    <source>
        <dbReference type="ARBA" id="ARBA00022454"/>
    </source>
</evidence>
<evidence type="ECO:0000256" key="10">
    <source>
        <dbReference type="ARBA" id="ARBA00022723"/>
    </source>
</evidence>
<feature type="region of interest" description="Disordered" evidence="17">
    <location>
        <begin position="179"/>
        <end position="442"/>
    </location>
</feature>
<dbReference type="InterPro" id="IPR001202">
    <property type="entry name" value="WW_dom"/>
</dbReference>
<keyword evidence="14" id="KW-0805">Transcription regulation</keyword>
<dbReference type="InterPro" id="IPR006560">
    <property type="entry name" value="AWS_dom"/>
</dbReference>
<feature type="region of interest" description="Disordered" evidence="17">
    <location>
        <begin position="1118"/>
        <end position="1150"/>
    </location>
</feature>
<reference evidence="22 24" key="2">
    <citation type="journal article" date="2002" name="Genome Biol.">
        <title>Finishing a whole-genome shotgun: release 3 of the Drosophila melanogaster euchromatic genome sequence.</title>
        <authorList>
            <person name="Celniker S.E."/>
            <person name="Wheeler D.A."/>
            <person name="Kronmiller B."/>
            <person name="Carlson J.W."/>
            <person name="Halpern A."/>
            <person name="Patel S."/>
            <person name="Adams M."/>
            <person name="Champe M."/>
            <person name="Dugan S.P."/>
            <person name="Frise E."/>
            <person name="Hodgson A."/>
            <person name="George R.A."/>
            <person name="Hoskins R.A."/>
            <person name="Laverty T."/>
            <person name="Muzny D.M."/>
            <person name="Nelson C.R."/>
            <person name="Pacleb J.M."/>
            <person name="Park S."/>
            <person name="Pfeiffer B.D."/>
            <person name="Richards S."/>
            <person name="Sodergren E.J."/>
            <person name="Svirskas R."/>
            <person name="Tabor P.E."/>
            <person name="Wan K."/>
            <person name="Stapleton M."/>
            <person name="Sutton G.G."/>
            <person name="Venter C."/>
            <person name="Weinstock G."/>
            <person name="Scherer S.E."/>
            <person name="Myers E.W."/>
            <person name="Gibbs R.A."/>
            <person name="Rubin G.M."/>
        </authorList>
    </citation>
    <scope>NUCLEOTIDE SEQUENCE [LARGE SCALE GENOMIC DNA]</scope>
    <source>
        <strain evidence="24">Berkeley</strain>
    </source>
</reference>
<organism evidence="22 24">
    <name type="scientific">Drosophila melanogaster</name>
    <name type="common">Fruit fly</name>
    <dbReference type="NCBI Taxonomy" id="7227"/>
    <lineage>
        <taxon>Eukaryota</taxon>
        <taxon>Metazoa</taxon>
        <taxon>Ecdysozoa</taxon>
        <taxon>Arthropoda</taxon>
        <taxon>Hexapoda</taxon>
        <taxon>Insecta</taxon>
        <taxon>Pterygota</taxon>
        <taxon>Neoptera</taxon>
        <taxon>Endopterygota</taxon>
        <taxon>Diptera</taxon>
        <taxon>Brachycera</taxon>
        <taxon>Muscomorpha</taxon>
        <taxon>Ephydroidea</taxon>
        <taxon>Drosophilidae</taxon>
        <taxon>Drosophila</taxon>
        <taxon>Sophophora</taxon>
    </lineage>
</organism>
<feature type="compositionally biased region" description="Basic and acidic residues" evidence="17">
    <location>
        <begin position="1564"/>
        <end position="1574"/>
    </location>
</feature>
<evidence type="ECO:0000256" key="5">
    <source>
        <dbReference type="ARBA" id="ARBA00022473"/>
    </source>
</evidence>
<dbReference type="SMART" id="SM00508">
    <property type="entry name" value="PostSET"/>
    <property type="match status" value="1"/>
</dbReference>
<keyword evidence="10" id="KW-0479">Metal-binding</keyword>
<feature type="compositionally biased region" description="Low complexity" evidence="17">
    <location>
        <begin position="1199"/>
        <end position="1213"/>
    </location>
</feature>
<feature type="compositionally biased region" description="Polar residues" evidence="17">
    <location>
        <begin position="918"/>
        <end position="928"/>
    </location>
</feature>
<feature type="compositionally biased region" description="Basic and acidic residues" evidence="17">
    <location>
        <begin position="1840"/>
        <end position="1860"/>
    </location>
</feature>
<dbReference type="CDD" id="cd19172">
    <property type="entry name" value="SET_SETD2"/>
    <property type="match status" value="1"/>
</dbReference>
<reference evidence="22 24" key="1">
    <citation type="journal article" date="2000" name="Science">
        <title>The genome sequence of Drosophila melanogaster.</title>
        <authorList>
            <person name="Adams M.D."/>
            <person name="Celniker S.E."/>
            <person name="Holt R.A."/>
            <person name="Evans C.A."/>
            <person name="Gocayne J.D."/>
            <person name="Amanatides P.G."/>
            <person name="Scherer S.E."/>
            <person name="Li P.W."/>
            <person name="Hoskins R.A."/>
            <person name="Galle R.F."/>
            <person name="George R.A."/>
            <person name="Lewis S.E."/>
            <person name="Richards S."/>
            <person name="Ashburner M."/>
            <person name="Henderson S.N."/>
            <person name="Sutton G.G."/>
            <person name="Wortman J.R."/>
            <person name="Yandell M.D."/>
            <person name="Zhang Q."/>
            <person name="Chen L.X."/>
            <person name="Brandon R.C."/>
            <person name="Rogers Y.H."/>
            <person name="Blazej R.G."/>
            <person name="Champe M."/>
            <person name="Pfeiffer B.D."/>
            <person name="Wan K.H."/>
            <person name="Doyle C."/>
            <person name="Baxter E.G."/>
            <person name="Helt G."/>
            <person name="Nelson C.R."/>
            <person name="Gabor G.L."/>
            <person name="Abril J.F."/>
            <person name="Agbayani A."/>
            <person name="An H.J."/>
            <person name="Andrews-Pfannkoch C."/>
            <person name="Baldwin D."/>
            <person name="Ballew R.M."/>
            <person name="Basu A."/>
            <person name="Baxendale J."/>
            <person name="Bayraktaroglu L."/>
            <person name="Beasley E.M."/>
            <person name="Beeson K.Y."/>
            <person name="Benos P.V."/>
            <person name="Berman B.P."/>
            <person name="Bhandari D."/>
            <person name="Bolshakov S."/>
            <person name="Borkova D."/>
            <person name="Botchan M.R."/>
            <person name="Bouck J."/>
            <person name="Brokstein P."/>
            <person name="Brottier P."/>
            <person name="Burtis K.C."/>
            <person name="Busam D.A."/>
            <person name="Butler H."/>
            <person name="Cadieu E."/>
            <person name="Center A."/>
            <person name="Chandra I."/>
            <person name="Cherry J.M."/>
            <person name="Cawley S."/>
            <person name="Dahlke C."/>
            <person name="Davenport L.B."/>
            <person name="Davies P."/>
            <person name="de Pablos B."/>
            <person name="Delcher A."/>
            <person name="Deng Z."/>
            <person name="Mays A.D."/>
            <person name="Dew I."/>
            <person name="Dietz S.M."/>
            <person name="Dodson K."/>
            <person name="Doup L.E."/>
            <person name="Downes M."/>
            <person name="Dugan-Rocha S."/>
            <person name="Dunkov B.C."/>
            <person name="Dunn P."/>
            <person name="Durbin K.J."/>
            <person name="Evangelista C.C."/>
            <person name="Ferraz C."/>
            <person name="Ferriera S."/>
            <person name="Fleischmann W."/>
            <person name="Fosler C."/>
            <person name="Gabrielian A.E."/>
            <person name="Garg N.S."/>
            <person name="Gelbart W.M."/>
            <person name="Glasser K."/>
            <person name="Glodek A."/>
            <person name="Gong F."/>
            <person name="Gorrell J.H."/>
            <person name="Gu Z."/>
            <person name="Guan P."/>
            <person name="Harris M."/>
            <person name="Harris N.L."/>
            <person name="Harvey D."/>
            <person name="Heiman T.J."/>
            <person name="Hernandez J.R."/>
            <person name="Houck J."/>
            <person name="Hostin D."/>
            <person name="Houston K.A."/>
            <person name="Howland T.J."/>
            <person name="Wei M.H."/>
            <person name="Ibegwam C."/>
            <person name="Jalali M."/>
            <person name="Kalush F."/>
            <person name="Karpen G.H."/>
            <person name="Ke Z."/>
            <person name="Kennison J.A."/>
            <person name="Ketchum K.A."/>
            <person name="Kimmel B.E."/>
            <person name="Kodira C.D."/>
            <person name="Kraft C."/>
            <person name="Kravitz S."/>
            <person name="Kulp D."/>
            <person name="Lai Z."/>
            <person name="Lasko P."/>
            <person name="Lei Y."/>
            <person name="Levitsky A.A."/>
            <person name="Li J."/>
            <person name="Li Z."/>
            <person name="Liang Y."/>
            <person name="Lin X."/>
            <person name="Liu X."/>
            <person name="Mattei B."/>
            <person name="McIntosh T.C."/>
            <person name="McLeod M.P."/>
            <person name="McPherson D."/>
            <person name="Merkulov G."/>
            <person name="Milshina N.V."/>
            <person name="Mobarry C."/>
            <person name="Morris J."/>
            <person name="Moshrefi A."/>
            <person name="Mount S.M."/>
            <person name="Moy M."/>
            <person name="Murphy B."/>
            <person name="Murphy L."/>
            <person name="Muzny D.M."/>
            <person name="Nelson D.L."/>
            <person name="Nelson D.R."/>
            <person name="Nelson K.A."/>
            <person name="Nixon K."/>
            <person name="Nusskern D.R."/>
            <person name="Pacleb J.M."/>
            <person name="Palazzolo M."/>
            <person name="Pittman G.S."/>
            <person name="Pan S."/>
            <person name="Pollard J."/>
            <person name="Puri V."/>
            <person name="Reese M.G."/>
            <person name="Reinert K."/>
            <person name="Remington K."/>
            <person name="Saunders R.D."/>
            <person name="Scheeler F."/>
            <person name="Shen H."/>
            <person name="Shue B.C."/>
            <person name="Siden-Kiamos I."/>
            <person name="Simpson M."/>
            <person name="Skupski M.P."/>
            <person name="Smith T."/>
            <person name="Spier E."/>
            <person name="Spradling A.C."/>
            <person name="Stapleton M."/>
            <person name="Strong R."/>
            <person name="Sun E."/>
            <person name="Svirskas R."/>
            <person name="Tector C."/>
            <person name="Turner R."/>
            <person name="Venter E."/>
            <person name="Wang A.H."/>
            <person name="Wang X."/>
            <person name="Wang Z.Y."/>
            <person name="Wassarman D.A."/>
            <person name="Weinstock G.M."/>
            <person name="Weissenbach J."/>
            <person name="Williams S.M."/>
            <person name="WoodageT"/>
            <person name="Worley K.C."/>
            <person name="Wu D."/>
            <person name="Yang S."/>
            <person name="Yao Q.A."/>
            <person name="Ye J."/>
            <person name="Yeh R.F."/>
            <person name="Zaveri J.S."/>
            <person name="Zhan M."/>
            <person name="Zhang G."/>
            <person name="Zhao Q."/>
            <person name="Zheng L."/>
            <person name="Zheng X.H."/>
            <person name="Zhong F.N."/>
            <person name="Zhong W."/>
            <person name="Zhou X."/>
            <person name="Zhu S."/>
            <person name="Zhu X."/>
            <person name="Smith H.O."/>
            <person name="Gibbs R.A."/>
            <person name="Myers E.W."/>
            <person name="Rubin G.M."/>
            <person name="Venter J.C."/>
        </authorList>
    </citation>
    <scope>NUCLEOTIDE SEQUENCE [LARGE SCALE GENOMIC DNA]</scope>
    <source>
        <strain evidence="24">Berkeley</strain>
    </source>
</reference>
<feature type="domain" description="WW" evidence="18">
    <location>
        <begin position="1963"/>
        <end position="1996"/>
    </location>
</feature>
<dbReference type="InterPro" id="IPR013257">
    <property type="entry name" value="SRI"/>
</dbReference>
<reference evidence="22 24" key="7">
    <citation type="journal article" date="2007" name="Science">
        <title>The Release 5.1 annotation of Drosophila melanogaster heterochromatin.</title>
        <authorList>
            <person name="Smith C.D."/>
            <person name="Shu S."/>
            <person name="Mungall C.J."/>
            <person name="Karpen G.H."/>
        </authorList>
    </citation>
    <scope>NUCLEOTIDE SEQUENCE [LARGE SCALE GENOMIC DNA]</scope>
    <source>
        <strain evidence="24">Berkeley</strain>
    </source>
</reference>
<evidence type="ECO:0000259" key="21">
    <source>
        <dbReference type="PROSITE" id="PS51215"/>
    </source>
</evidence>
<dbReference type="SMART" id="SM00570">
    <property type="entry name" value="AWS"/>
    <property type="match status" value="1"/>
</dbReference>
<feature type="compositionally biased region" description="Basic and acidic residues" evidence="17">
    <location>
        <begin position="1784"/>
        <end position="1806"/>
    </location>
</feature>
<accession>E1JJN9</accession>
<dbReference type="PROSITE" id="PS50020">
    <property type="entry name" value="WW_DOMAIN_2"/>
    <property type="match status" value="1"/>
</dbReference>
<dbReference type="EC" id="2.1.1.359" evidence="3"/>
<dbReference type="GO" id="GO:0003677">
    <property type="term" value="F:DNA binding"/>
    <property type="evidence" value="ECO:0007669"/>
    <property type="project" value="InterPro"/>
</dbReference>
<feature type="domain" description="Post-SET" evidence="20">
    <location>
        <begin position="1486"/>
        <end position="1502"/>
    </location>
</feature>
<feature type="compositionally biased region" description="Polar residues" evidence="17">
    <location>
        <begin position="938"/>
        <end position="955"/>
    </location>
</feature>
<protein>
    <recommendedName>
        <fullName evidence="3">[histone H3]-lysine(36) N-trimethyltransferase</fullName>
        <ecNumber evidence="3">2.1.1.359</ecNumber>
    </recommendedName>
</protein>
<dbReference type="HOGENOM" id="CLU_000516_0_0_1"/>
<feature type="region of interest" description="Disordered" evidence="17">
    <location>
        <begin position="2177"/>
        <end position="2218"/>
    </location>
</feature>
<feature type="compositionally biased region" description="Polar residues" evidence="17">
    <location>
        <begin position="1817"/>
        <end position="1832"/>
    </location>
</feature>
<reference evidence="22 24" key="3">
    <citation type="journal article" date="2002" name="Genome Biol.">
        <title>Annotation of the Drosophila melanogaster euchromatic genome: a systematic review.</title>
        <authorList>
            <person name="Misra S."/>
            <person name="Crosby M.A."/>
            <person name="Mungall C.J."/>
            <person name="Matthews B.B."/>
            <person name="Campbell K.S."/>
            <person name="Hradecky P."/>
            <person name="Huang Y."/>
            <person name="Kaminker J.S."/>
            <person name="Millburn G.H."/>
            <person name="Prochnik S.E."/>
            <person name="Smith C.D."/>
            <person name="Tupy J.L."/>
            <person name="Whitfied E.J."/>
            <person name="Bayraktaroglu L."/>
            <person name="Berman B.P."/>
            <person name="Bettencourt B.R."/>
            <person name="Celniker S.E."/>
            <person name="de Grey A.D."/>
            <person name="Drysdale R.A."/>
            <person name="Harris N.L."/>
            <person name="Richter J."/>
            <person name="Russo S."/>
            <person name="Schroeder A.J."/>
            <person name="Shu S.Q."/>
            <person name="Stapleton M."/>
            <person name="Yamada C."/>
            <person name="Ashburner M."/>
            <person name="Gelbart W.M."/>
            <person name="Rubin G.M."/>
            <person name="Lewis S.E."/>
        </authorList>
    </citation>
    <scope>GENOME REANNOTATION</scope>
    <source>
        <strain evidence="24">Berkeley</strain>
    </source>
</reference>
<evidence type="ECO:0000256" key="8">
    <source>
        <dbReference type="ARBA" id="ARBA00022679"/>
    </source>
</evidence>
<evidence type="ECO:0000256" key="3">
    <source>
        <dbReference type="ARBA" id="ARBA00012178"/>
    </source>
</evidence>
<feature type="compositionally biased region" description="Basic and acidic residues" evidence="17">
    <location>
        <begin position="552"/>
        <end position="563"/>
    </location>
</feature>
<feature type="compositionally biased region" description="Basic and acidic residues" evidence="17">
    <location>
        <begin position="1163"/>
        <end position="1183"/>
    </location>
</feature>
<feature type="compositionally biased region" description="Basic and acidic residues" evidence="17">
    <location>
        <begin position="330"/>
        <end position="345"/>
    </location>
</feature>
<feature type="compositionally biased region" description="Basic and acidic residues" evidence="17">
    <location>
        <begin position="740"/>
        <end position="749"/>
    </location>
</feature>
<dbReference type="GO" id="GO:0046872">
    <property type="term" value="F:metal ion binding"/>
    <property type="evidence" value="ECO:0007669"/>
    <property type="project" value="UniProtKB-KW"/>
</dbReference>
<feature type="compositionally biased region" description="Low complexity" evidence="17">
    <location>
        <begin position="266"/>
        <end position="288"/>
    </location>
</feature>
<dbReference type="Pfam" id="PF00397">
    <property type="entry name" value="WW"/>
    <property type="match status" value="1"/>
</dbReference>
<dbReference type="SMR" id="E1JJN9"/>
<evidence type="ECO:0000256" key="16">
    <source>
        <dbReference type="ARBA" id="ARBA00023242"/>
    </source>
</evidence>
<dbReference type="GeneID" id="32301"/>
<dbReference type="FunFam" id="2.170.270.10:FF:000016">
    <property type="entry name" value="Histone-lysine N-methyltransferase"/>
    <property type="match status" value="1"/>
</dbReference>
<feature type="compositionally biased region" description="Basic and acidic residues" evidence="17">
    <location>
        <begin position="1763"/>
        <end position="1774"/>
    </location>
</feature>
<evidence type="ECO:0000256" key="15">
    <source>
        <dbReference type="ARBA" id="ARBA00023163"/>
    </source>
</evidence>
<evidence type="ECO:0000259" key="18">
    <source>
        <dbReference type="PROSITE" id="PS50020"/>
    </source>
</evidence>
<reference evidence="22 24" key="10">
    <citation type="journal article" date="2015" name="G3 (Bethesda)">
        <title>Gene Model Annotations for Drosophila melanogaster: The Rule-Benders.</title>
        <authorList>
            <consortium name="FlyBase Consortium"/>
            <person name="Crosby M.A."/>
            <person name="Gramates L.S."/>
            <person name="Dos Santos G."/>
            <person name="Matthews B.B."/>
            <person name="St Pierre S.E."/>
            <person name="Zhou P."/>
            <person name="Schroeder A.J."/>
            <person name="Falls K."/>
            <person name="Emmert D.B."/>
            <person name="Russo S.M."/>
            <person name="Gelbart W.M."/>
            <person name="null"/>
        </authorList>
    </citation>
    <scope>NUCLEOTIDE SEQUENCE [LARGE SCALE GENOMIC DNA]</scope>
    <source>
        <strain evidence="24">Berkeley</strain>
    </source>
</reference>
<evidence type="ECO:0000313" key="23">
    <source>
        <dbReference type="FlyBase" id="FBgn0030486"/>
    </source>
</evidence>
<keyword evidence="11" id="KW-0221">Differentiation</keyword>
<dbReference type="SUPFAM" id="SSF82199">
    <property type="entry name" value="SET domain"/>
    <property type="match status" value="1"/>
</dbReference>
<evidence type="ECO:0000256" key="11">
    <source>
        <dbReference type="ARBA" id="ARBA00022782"/>
    </source>
</evidence>
<dbReference type="Pfam" id="PF17907">
    <property type="entry name" value="AWS"/>
    <property type="match status" value="1"/>
</dbReference>
<dbReference type="PROSITE" id="PS51215">
    <property type="entry name" value="AWS"/>
    <property type="match status" value="1"/>
</dbReference>
<reference evidence="22 24" key="4">
    <citation type="journal article" date="2002" name="Genome Biol.">
        <title>The transposable elements of the Drosophila melanogaster euchromatin: a genomics perspective.</title>
        <authorList>
            <person name="Kaminker J.S."/>
            <person name="Bergman C.M."/>
            <person name="Kronmiller B."/>
            <person name="Carlson J."/>
            <person name="Svirskas R."/>
            <person name="Patel S."/>
            <person name="Frise E."/>
            <person name="Wheeler D.A."/>
            <person name="Lewis S.E."/>
            <person name="Rubin G.M."/>
            <person name="Ashburner M."/>
            <person name="Celniker S.E."/>
        </authorList>
    </citation>
    <scope>NUCLEOTIDE SEQUENCE [LARGE SCALE GENOMIC DNA]</scope>
    <source>
        <strain evidence="24">Berkeley</strain>
    </source>
</reference>
<feature type="compositionally biased region" description="Low complexity" evidence="17">
    <location>
        <begin position="412"/>
        <end position="433"/>
    </location>
</feature>
<keyword evidence="8 22" id="KW-0808">Transferase</keyword>
<dbReference type="GO" id="GO:0006355">
    <property type="term" value="P:regulation of DNA-templated transcription"/>
    <property type="evidence" value="ECO:0007669"/>
    <property type="project" value="InterPro"/>
</dbReference>
<dbReference type="ExpressionAtlas" id="E1JJN9">
    <property type="expression patterns" value="baseline and differential"/>
</dbReference>
<dbReference type="SMART" id="SM00317">
    <property type="entry name" value="SET"/>
    <property type="match status" value="1"/>
</dbReference>
<comment type="subcellular location">
    <subcellularLocation>
        <location evidence="2">Chromosome</location>
    </subcellularLocation>
    <subcellularLocation>
        <location evidence="1">Nucleus</location>
    </subcellularLocation>
</comment>
<dbReference type="PANTHER" id="PTHR46711:SF1">
    <property type="entry name" value="HISTONE-LYSINE N-METHYLTRANSFERASE SETD2"/>
    <property type="match status" value="1"/>
</dbReference>
<evidence type="ECO:0000256" key="6">
    <source>
        <dbReference type="ARBA" id="ARBA00022553"/>
    </source>
</evidence>
<reference evidence="22 24" key="8">
    <citation type="journal article" date="2007" name="Science">
        <title>Sequence finishing and mapping of Drosophila melanogaster heterochromatin.</title>
        <authorList>
            <person name="Hoskins R.A."/>
            <person name="Carlson J.W."/>
            <person name="Kennedy C."/>
            <person name="Acevedo D."/>
            <person name="Evans-Holm M."/>
            <person name="Frise E."/>
            <person name="Wan K.H."/>
            <person name="Park S."/>
            <person name="Mendez-Lago M."/>
            <person name="Rossi F."/>
            <person name="Villasante A."/>
            <person name="Dimitri P."/>
            <person name="Karpen G.H."/>
            <person name="Celniker S.E."/>
        </authorList>
    </citation>
    <scope>NUCLEOTIDE SEQUENCE [LARGE SCALE GENOMIC DNA]</scope>
    <source>
        <strain evidence="24">Berkeley</strain>
    </source>
</reference>
<dbReference type="GO" id="GO:0030154">
    <property type="term" value="P:cell differentiation"/>
    <property type="evidence" value="ECO:0007669"/>
    <property type="project" value="UniProtKB-KW"/>
</dbReference>
<feature type="compositionally biased region" description="Polar residues" evidence="17">
    <location>
        <begin position="676"/>
        <end position="685"/>
    </location>
</feature>
<keyword evidence="6" id="KW-0597">Phosphoprotein</keyword>
<evidence type="ECO:0000313" key="24">
    <source>
        <dbReference type="Proteomes" id="UP000000803"/>
    </source>
</evidence>
<feature type="compositionally biased region" description="Basic residues" evidence="17">
    <location>
        <begin position="959"/>
        <end position="969"/>
    </location>
</feature>
<dbReference type="InterPro" id="IPR003616">
    <property type="entry name" value="Post-SET_dom"/>
</dbReference>
<evidence type="ECO:0000256" key="1">
    <source>
        <dbReference type="ARBA" id="ARBA00004123"/>
    </source>
</evidence>
<feature type="compositionally biased region" description="Acidic residues" evidence="17">
    <location>
        <begin position="347"/>
        <end position="356"/>
    </location>
</feature>
<sequence>MEESGPPSNPSPVASRGRGRGRPPKVALSALGNTPPHINPSLKHADAEASPTAPEDQDSGQSECRRSSRKKIIKFDVRDLLNKNRKAHKIQIEARIDSNPSTGHSQSGTTAASTSMSTATASAASASSAATVSRLFSMFEMSHQSLPPPPPPPTALEIFAKPRPTQSLIVAQVTSEPSAVGGAHPVQTMAGLPPVTPRKRGRPRKSQLADAAIIPTVIVPSCSDSDTNSTSTTTSNMSSDSGELPGFPIQKPKSKLRVSLKRLKLGGRLESSDSGNSPSSSSPEVEPPALQDENAMDERPKQEQNLSRMVDAEENSDSDSQIIFIEIETESPKGEEEQEEGRPVEVEPQDLIDIDMELAKQEPTPDPEEDLDEIMVEVLSGPPSLWSADDEAEEEEDATVQRATPPGKEPAADSCSSAPRRSRRSAPLSGSSRQGKTLEETFAEIAAESSKQILEAEESQDQEEQHILIDLIEDTLKSDNIAASLNKDIFEPKVETKATCGEVVPRPEMVTEDVYITEGIAATLEKSAVVTKPTTEMIAETKLSDEVVIEPPLKDESDPKQTEVELPESKPAVNIPKSERILSAEVETTSSPLVPPECCTLESVSGPVLLETSLSTEEKSNENVETTPLKTEAAKEDSPPAAPEEEASNSSEEPNFLLEDYESNQEQVAEDEMMKCNNQKGQKQTPLPEMKEPEKPVAETVSKKEKAMENPARSSPAIVDKKVRAGEMEKKVVKSTKGTVPEKKMDSKKSCAAVTPAKQKESGKSAKEAILKKETEKEKSSAKLDSSSPNTLDKKGKDTAQWSPQLQTLPKSSTKPPQESAPSVISKTTSNQPAPKEEQHAAKKGLSDNSPPSVLKAKEKAVSGFVECDAMFKAMDLANAQLRLDEKNKKKLKKVPTKVEAPPKVEPPTAVPVPGQKKSLSGKTSLRRNTVYEDSPNLERNSSPSSDSAQANTSAGKLKPSKVKKKINPRRSTICEAAKDLRSSSSSSTPTREVAASSPVSTSSDSSSKRNGSKRTTSDLDGGSKLDQRRYTICEDRQPETAIPVPLTKRRFSMHPKASANPLHDTLLQTAGKKRGRKEGKESLSRQNSLDSSSSASQGAPKKKALKSAEILSAALLETESSESTSSGSKMSRWDVQTSPELEAANPFGDIAKFIEDGVNLLKRDKVDEDQRKEGQDEVKREADPEEDEFAQRVANMETPATTPTPSPTQSNPEDSASTTTVLKELETGGGVRRSHRIKQKPQGPRASQGRGVASVALAPISMDEQLAELANIEAINEQFLRSEGLNTFQLLKENFYRCARQVSQENAEMQCDCFLTGDEEAQGHLSCGAGCINRMLMIECGPLCSNGARCTNKRFQQHQCWPCRVFRTEKKGCGITAELLIPPGEFIMEYVGEVIDSEEFERRQHLYSKDRNRHYYFMALRGEAVIDATSKGNISRYINHSCDPNAETQKWTVNGELRIGFFSVKPIQPGEEITFDYQYLRYGRDAQRCYCEAANCRGWIGGEPDSDEGEQLDEESDSDAEMDEEELEAEPEEGQPRKSAKAKAKSKLKAKLPLATGRKRKEQTKPKDREYKAGRWLKPSATGSSSSAEKPPKKPKVNKFQAMLEDPDVVEELSLLRRGGLKNQQDTLRFSRCLVRAKLLKTRLALLRVLTHGELPCRRLFLDYHGLRLLHAWISENGNDDQLREALLDTLESLPIPNRTMLSDSRVYQSVQLWSNSLEQQLAVVPQEKQAALHKRMVALLQKWQALPEIFRIPKRERIEQMKEHEREADRQQKHVHASTALEDQRERESSNDRFRQDRFRRDTTSSRIGKPIRMSGNNTICTITTQQKGSNGAPDGMTRNDNRRRSDIGPPSEQRRTLSKELRRSLFERKVALDEAERRVCTEDRLEHELRCEFFGADINTDPKQLPFYQKTDTNEWFNSDDVPVPAPPRTELLTKALLSPDIDVGQGATDVEYKLPPGVDPLPPAWNWQVTSDGDIYYYNLRERISQWEPPSPEQRLQTLLEENTTQQPLHELQIDPAVLENELIQVDTDYVGSLSAKSLAQYIEAKVRERRDLRRSKLVSIRLISPRRDEDRLYNQLESRKYKENKEKIRRRKELYRRRKIEVLPDAVDEIPVPGKALPIQPYLFSSDEEETKVAAIEQPAAEEEQDSLNMAPSTSHAAMAALGKAVAQPTGLGTVGKRKLPMPPSVTVKKHRQEQRSKKVKSSQSPLTATSAREAHEKFRFEISGHVANFLRPYRKESCTLGRITSDEDYKFLVNRLSYHITTKEMRYCEVSGNPLSCTESVKHKSYDFINQYMRQKGPVYKKPAEND</sequence>
<feature type="compositionally biased region" description="Low complexity" evidence="17">
    <location>
        <begin position="1085"/>
        <end position="1097"/>
    </location>
</feature>